<evidence type="ECO:0008006" key="4">
    <source>
        <dbReference type="Google" id="ProtNLM"/>
    </source>
</evidence>
<sequence>MKNILLLLFLLVLWQSAAGQSASPAGPVITFHSGVIFAGSGHSMLELLKDAGFAVKNNRGGLKAIFDNMDYRQEAAVQVGVAFTFRQKYKAKGLVNFRETDVHGFSSDYAPLSTETSCLTLAAIGYAPLTYPALRLGLGPAFHRLQAAPSYGETKLADKAYLKPGVVVEGGYNSAIGKRFSADLQLQYFYVGKGDLGTYTLEGTDQAGNSLSKRINFSDTRFSSLFFSLGIGYRLGKGI</sequence>
<dbReference type="EMBL" id="FPCA01000001">
    <property type="protein sequence ID" value="SFU39897.1"/>
    <property type="molecule type" value="Genomic_DNA"/>
</dbReference>
<feature type="signal peptide" evidence="1">
    <location>
        <begin position="1"/>
        <end position="17"/>
    </location>
</feature>
<protein>
    <recommendedName>
        <fullName evidence="4">Outer membrane protein beta-barrel domain-containing protein</fullName>
    </recommendedName>
</protein>
<name>A0A1I7FUP8_9BACT</name>
<dbReference type="SUPFAM" id="SSF56925">
    <property type="entry name" value="OMPA-like"/>
    <property type="match status" value="1"/>
</dbReference>
<dbReference type="RefSeq" id="WP_068839468.1">
    <property type="nucleotide sequence ID" value="NZ_BMXC01000001.1"/>
</dbReference>
<dbReference type="AlphaFoldDB" id="A0A1I7FUP8"/>
<evidence type="ECO:0000256" key="1">
    <source>
        <dbReference type="SAM" id="SignalP"/>
    </source>
</evidence>
<dbReference type="OrthoDB" id="9807574at2"/>
<keyword evidence="3" id="KW-1185">Reference proteome</keyword>
<keyword evidence="1" id="KW-0732">Signal</keyword>
<feature type="chain" id="PRO_5010307992" description="Outer membrane protein beta-barrel domain-containing protein" evidence="1">
    <location>
        <begin position="18"/>
        <end position="239"/>
    </location>
</feature>
<dbReference type="Proteomes" id="UP000182491">
    <property type="component" value="Unassembled WGS sequence"/>
</dbReference>
<reference evidence="3" key="1">
    <citation type="submission" date="2016-10" db="EMBL/GenBank/DDBJ databases">
        <authorList>
            <person name="Varghese N."/>
        </authorList>
    </citation>
    <scope>NUCLEOTIDE SEQUENCE [LARGE SCALE GENOMIC DNA]</scope>
    <source>
        <strain evidence="3">DSM 18820</strain>
    </source>
</reference>
<dbReference type="STRING" id="388950.GCA_001611675_03613"/>
<accession>A0A1I7FUP8</accession>
<evidence type="ECO:0000313" key="3">
    <source>
        <dbReference type="Proteomes" id="UP000182491"/>
    </source>
</evidence>
<gene>
    <name evidence="2" type="ORF">SAMN04487941_0478</name>
</gene>
<evidence type="ECO:0000313" key="2">
    <source>
        <dbReference type="EMBL" id="SFU39897.1"/>
    </source>
</evidence>
<organism evidence="2 3">
    <name type="scientific">Pontibacter akesuensis</name>
    <dbReference type="NCBI Taxonomy" id="388950"/>
    <lineage>
        <taxon>Bacteria</taxon>
        <taxon>Pseudomonadati</taxon>
        <taxon>Bacteroidota</taxon>
        <taxon>Cytophagia</taxon>
        <taxon>Cytophagales</taxon>
        <taxon>Hymenobacteraceae</taxon>
        <taxon>Pontibacter</taxon>
    </lineage>
</organism>
<proteinExistence type="predicted"/>
<dbReference type="InterPro" id="IPR011250">
    <property type="entry name" value="OMP/PagP_B-barrel"/>
</dbReference>